<dbReference type="EMBL" id="CAUYUJ010011436">
    <property type="protein sequence ID" value="CAK0831742.1"/>
    <property type="molecule type" value="Genomic_DNA"/>
</dbReference>
<feature type="region of interest" description="Disordered" evidence="1">
    <location>
        <begin position="63"/>
        <end position="102"/>
    </location>
</feature>
<comment type="caution">
    <text evidence="2">The sequence shown here is derived from an EMBL/GenBank/DDBJ whole genome shotgun (WGS) entry which is preliminary data.</text>
</comment>
<proteinExistence type="predicted"/>
<protein>
    <submittedName>
        <fullName evidence="2">Uncharacterized protein</fullName>
    </submittedName>
</protein>
<accession>A0ABN9SJ55</accession>
<dbReference type="Proteomes" id="UP001189429">
    <property type="component" value="Unassembled WGS sequence"/>
</dbReference>
<organism evidence="2 3">
    <name type="scientific">Prorocentrum cordatum</name>
    <dbReference type="NCBI Taxonomy" id="2364126"/>
    <lineage>
        <taxon>Eukaryota</taxon>
        <taxon>Sar</taxon>
        <taxon>Alveolata</taxon>
        <taxon>Dinophyceae</taxon>
        <taxon>Prorocentrales</taxon>
        <taxon>Prorocentraceae</taxon>
        <taxon>Prorocentrum</taxon>
    </lineage>
</organism>
<gene>
    <name evidence="2" type="ORF">PCOR1329_LOCUS30007</name>
</gene>
<evidence type="ECO:0000313" key="3">
    <source>
        <dbReference type="Proteomes" id="UP001189429"/>
    </source>
</evidence>
<evidence type="ECO:0000313" key="2">
    <source>
        <dbReference type="EMBL" id="CAK0831742.1"/>
    </source>
</evidence>
<keyword evidence="3" id="KW-1185">Reference proteome</keyword>
<feature type="region of interest" description="Disordered" evidence="1">
    <location>
        <begin position="21"/>
        <end position="43"/>
    </location>
</feature>
<name>A0ABN9SJ55_9DINO</name>
<reference evidence="2" key="1">
    <citation type="submission" date="2023-10" db="EMBL/GenBank/DDBJ databases">
        <authorList>
            <person name="Chen Y."/>
            <person name="Shah S."/>
            <person name="Dougan E. K."/>
            <person name="Thang M."/>
            <person name="Chan C."/>
        </authorList>
    </citation>
    <scope>NUCLEOTIDE SEQUENCE [LARGE SCALE GENOMIC DNA]</scope>
</reference>
<evidence type="ECO:0000256" key="1">
    <source>
        <dbReference type="SAM" id="MobiDB-lite"/>
    </source>
</evidence>
<sequence>MGCLANGPIALLQGFKVRHVNSTPRASTRRARPGLSGEGHQTGSASLCCLMSRDRSEEFEVYRSKRREQEAEGEEGEERRWETRGAANSRRRPSTQEGWEKHARCRTCIWPTPPRPQMD</sequence>